<dbReference type="InterPro" id="IPR000415">
    <property type="entry name" value="Nitroreductase-like"/>
</dbReference>
<dbReference type="PANTHER" id="PTHR43821:SF1">
    <property type="entry name" value="NAD(P)H NITROREDUCTASE YDJA-RELATED"/>
    <property type="match status" value="1"/>
</dbReference>
<name>A0A4R6A0H6_9RHOB</name>
<dbReference type="InterPro" id="IPR026021">
    <property type="entry name" value="YdjA-like"/>
</dbReference>
<keyword evidence="5 7" id="KW-0560">Oxidoreductase</keyword>
<sequence length="192" mass="20477">MPDPNLPVLEFLATRRSRPSKTLGLPVPDADALGPILRIGLRVPDHKKLEPWRLIVLGRDALGQLADLVAPRGAALGRDAAAIDKQRRQFADAHLAVAVIGCPKPSDGVPPVEQALSAGAVCQNLLSAALAAGWGAQWLSGWVSHDPTFAREGLGLAEDEWIAGFIHIGTASSVPPDRPRPDPAARIEWRLE</sequence>
<evidence type="ECO:0000256" key="2">
    <source>
        <dbReference type="ARBA" id="ARBA00022630"/>
    </source>
</evidence>
<evidence type="ECO:0000259" key="9">
    <source>
        <dbReference type="Pfam" id="PF00881"/>
    </source>
</evidence>
<dbReference type="AlphaFoldDB" id="A0A4R6A0H6"/>
<reference evidence="10 11" key="1">
    <citation type="submission" date="2019-03" db="EMBL/GenBank/DDBJ databases">
        <title>Primorskyibacter sp. SS33 isolated from sediments.</title>
        <authorList>
            <person name="Xunke S."/>
        </authorList>
    </citation>
    <scope>NUCLEOTIDE SEQUENCE [LARGE SCALE GENOMIC DNA]</scope>
    <source>
        <strain evidence="10 11">SS33</strain>
    </source>
</reference>
<proteinExistence type="inferred from homology"/>
<keyword evidence="11" id="KW-1185">Reference proteome</keyword>
<dbReference type="CDD" id="cd02135">
    <property type="entry name" value="YdjA-like"/>
    <property type="match status" value="1"/>
</dbReference>
<evidence type="ECO:0000256" key="6">
    <source>
        <dbReference type="ARBA" id="ARBA00023027"/>
    </source>
</evidence>
<dbReference type="RefSeq" id="WP_133397833.1">
    <property type="nucleotide sequence ID" value="NZ_SNAA01000019.1"/>
</dbReference>
<dbReference type="PIRSF" id="PIRSF000232">
    <property type="entry name" value="YdjA"/>
    <property type="match status" value="1"/>
</dbReference>
<evidence type="ECO:0000256" key="7">
    <source>
        <dbReference type="PIRNR" id="PIRNR000232"/>
    </source>
</evidence>
<evidence type="ECO:0000256" key="1">
    <source>
        <dbReference type="ARBA" id="ARBA00007118"/>
    </source>
</evidence>
<evidence type="ECO:0000256" key="4">
    <source>
        <dbReference type="ARBA" id="ARBA00022857"/>
    </source>
</evidence>
<dbReference type="EC" id="1.-.-.-" evidence="7"/>
<dbReference type="InterPro" id="IPR029479">
    <property type="entry name" value="Nitroreductase"/>
</dbReference>
<comment type="cofactor">
    <cofactor evidence="8">
        <name>FMN</name>
        <dbReference type="ChEBI" id="CHEBI:58210"/>
    </cofactor>
    <text evidence="8">Binds 1 FMN per subunit.</text>
</comment>
<keyword evidence="2 7" id="KW-0285">Flavoprotein</keyword>
<comment type="caution">
    <text evidence="10">The sequence shown here is derived from an EMBL/GenBank/DDBJ whole genome shotgun (WGS) entry which is preliminary data.</text>
</comment>
<evidence type="ECO:0000256" key="3">
    <source>
        <dbReference type="ARBA" id="ARBA00022643"/>
    </source>
</evidence>
<feature type="binding site" evidence="8">
    <location>
        <position position="42"/>
    </location>
    <ligand>
        <name>FMN</name>
        <dbReference type="ChEBI" id="CHEBI:58210"/>
        <note>ligand shared between dimeric partners</note>
    </ligand>
</feature>
<dbReference type="SUPFAM" id="SSF55469">
    <property type="entry name" value="FMN-dependent nitroreductase-like"/>
    <property type="match status" value="1"/>
</dbReference>
<dbReference type="Gene3D" id="3.40.109.10">
    <property type="entry name" value="NADH Oxidase"/>
    <property type="match status" value="1"/>
</dbReference>
<feature type="domain" description="Nitroreductase" evidence="9">
    <location>
        <begin position="28"/>
        <end position="169"/>
    </location>
</feature>
<keyword evidence="4 7" id="KW-0521">NADP</keyword>
<dbReference type="Pfam" id="PF00881">
    <property type="entry name" value="Nitroreductase"/>
    <property type="match status" value="1"/>
</dbReference>
<dbReference type="EMBL" id="SNAA01000019">
    <property type="protein sequence ID" value="TDL76052.1"/>
    <property type="molecule type" value="Genomic_DNA"/>
</dbReference>
<feature type="binding site" description="in other chain" evidence="8">
    <location>
        <begin position="138"/>
        <end position="140"/>
    </location>
    <ligand>
        <name>FMN</name>
        <dbReference type="ChEBI" id="CHEBI:58210"/>
        <note>ligand shared between dimeric partners</note>
    </ligand>
</feature>
<evidence type="ECO:0000313" key="10">
    <source>
        <dbReference type="EMBL" id="TDL76052.1"/>
    </source>
</evidence>
<keyword evidence="3 7" id="KW-0288">FMN</keyword>
<dbReference type="InterPro" id="IPR052530">
    <property type="entry name" value="NAD(P)H_nitroreductase"/>
</dbReference>
<gene>
    <name evidence="10" type="ORF">E2L08_14585</name>
</gene>
<feature type="binding site" evidence="8">
    <location>
        <position position="46"/>
    </location>
    <ligand>
        <name>FMN</name>
        <dbReference type="ChEBI" id="CHEBI:58210"/>
        <note>ligand shared between dimeric partners</note>
    </ligand>
</feature>
<protein>
    <recommendedName>
        <fullName evidence="7">Putative NAD(P)H nitroreductase</fullName>
        <ecNumber evidence="7">1.-.-.-</ecNumber>
    </recommendedName>
</protein>
<dbReference type="GO" id="GO:0016491">
    <property type="term" value="F:oxidoreductase activity"/>
    <property type="evidence" value="ECO:0007669"/>
    <property type="project" value="UniProtKB-UniRule"/>
</dbReference>
<evidence type="ECO:0000256" key="8">
    <source>
        <dbReference type="PIRSR" id="PIRSR000232-1"/>
    </source>
</evidence>
<evidence type="ECO:0000256" key="5">
    <source>
        <dbReference type="ARBA" id="ARBA00023002"/>
    </source>
</evidence>
<dbReference type="OrthoDB" id="9804207at2"/>
<dbReference type="PANTHER" id="PTHR43821">
    <property type="entry name" value="NAD(P)H NITROREDUCTASE YDJA-RELATED"/>
    <property type="match status" value="1"/>
</dbReference>
<keyword evidence="6 7" id="KW-0520">NAD</keyword>
<dbReference type="Proteomes" id="UP000295701">
    <property type="component" value="Unassembled WGS sequence"/>
</dbReference>
<feature type="binding site" description="in other chain" evidence="8">
    <location>
        <begin position="15"/>
        <end position="17"/>
    </location>
    <ligand>
        <name>FMN</name>
        <dbReference type="ChEBI" id="CHEBI:58210"/>
        <note>ligand shared between dimeric partners</note>
    </ligand>
</feature>
<organism evidence="10 11">
    <name type="scientific">Palleronia sediminis</name>
    <dbReference type="NCBI Taxonomy" id="2547833"/>
    <lineage>
        <taxon>Bacteria</taxon>
        <taxon>Pseudomonadati</taxon>
        <taxon>Pseudomonadota</taxon>
        <taxon>Alphaproteobacteria</taxon>
        <taxon>Rhodobacterales</taxon>
        <taxon>Roseobacteraceae</taxon>
        <taxon>Palleronia</taxon>
    </lineage>
</organism>
<evidence type="ECO:0000313" key="11">
    <source>
        <dbReference type="Proteomes" id="UP000295701"/>
    </source>
</evidence>
<comment type="similarity">
    <text evidence="1 7">Belongs to the nitroreductase family.</text>
</comment>
<accession>A0A4R6A0H6</accession>